<dbReference type="InterPro" id="IPR050523">
    <property type="entry name" value="AKR_Detox_Biosynth"/>
</dbReference>
<dbReference type="EMBL" id="NNRN01000062">
    <property type="protein sequence ID" value="OYR24617.1"/>
    <property type="molecule type" value="Genomic_DNA"/>
</dbReference>
<gene>
    <name evidence="3" type="ORF">CES86_4903</name>
</gene>
<dbReference type="Gene3D" id="3.20.20.100">
    <property type="entry name" value="NADP-dependent oxidoreductase domain"/>
    <property type="match status" value="1"/>
</dbReference>
<accession>A0A256GBV9</accession>
<dbReference type="PANTHER" id="PTHR43364">
    <property type="entry name" value="NADH-SPECIFIC METHYLGLYOXAL REDUCTASE-RELATED"/>
    <property type="match status" value="1"/>
</dbReference>
<dbReference type="InterPro" id="IPR036812">
    <property type="entry name" value="NAD(P)_OxRdtase_dom_sf"/>
</dbReference>
<organism evidence="3 4">
    <name type="scientific">Brucella lupini</name>
    <dbReference type="NCBI Taxonomy" id="255457"/>
    <lineage>
        <taxon>Bacteria</taxon>
        <taxon>Pseudomonadati</taxon>
        <taxon>Pseudomonadota</taxon>
        <taxon>Alphaproteobacteria</taxon>
        <taxon>Hyphomicrobiales</taxon>
        <taxon>Brucellaceae</taxon>
        <taxon>Brucella/Ochrobactrum group</taxon>
        <taxon>Brucella</taxon>
    </lineage>
</organism>
<proteinExistence type="predicted"/>
<evidence type="ECO:0000256" key="1">
    <source>
        <dbReference type="ARBA" id="ARBA00023002"/>
    </source>
</evidence>
<dbReference type="Pfam" id="PF00248">
    <property type="entry name" value="Aldo_ket_red"/>
    <property type="match status" value="1"/>
</dbReference>
<dbReference type="Proteomes" id="UP000216363">
    <property type="component" value="Unassembled WGS sequence"/>
</dbReference>
<evidence type="ECO:0000313" key="3">
    <source>
        <dbReference type="EMBL" id="OYR24617.1"/>
    </source>
</evidence>
<evidence type="ECO:0000259" key="2">
    <source>
        <dbReference type="Pfam" id="PF00248"/>
    </source>
</evidence>
<dbReference type="InterPro" id="IPR023210">
    <property type="entry name" value="NADP_OxRdtase_dom"/>
</dbReference>
<reference evidence="3 4" key="1">
    <citation type="submission" date="2017-07" db="EMBL/GenBank/DDBJ databases">
        <title>Draft genome of Ochrobactrum lupini type strain LUP21.</title>
        <authorList>
            <person name="Krzyzanowska D.M."/>
            <person name="Jafra S."/>
        </authorList>
    </citation>
    <scope>NUCLEOTIDE SEQUENCE [LARGE SCALE GENOMIC DNA]</scope>
    <source>
        <strain evidence="3 4">LUP21</strain>
    </source>
</reference>
<protein>
    <submittedName>
        <fullName evidence="3">Aldo/keto reductase family protein</fullName>
    </submittedName>
</protein>
<evidence type="ECO:0000313" key="4">
    <source>
        <dbReference type="Proteomes" id="UP000216363"/>
    </source>
</evidence>
<comment type="caution">
    <text evidence="3">The sequence shown here is derived from an EMBL/GenBank/DDBJ whole genome shotgun (WGS) entry which is preliminary data.</text>
</comment>
<dbReference type="SUPFAM" id="SSF51430">
    <property type="entry name" value="NAD(P)-linked oxidoreductase"/>
    <property type="match status" value="1"/>
</dbReference>
<name>A0A256GBV9_9HYPH</name>
<feature type="domain" description="NADP-dependent oxidoreductase" evidence="2">
    <location>
        <begin position="15"/>
        <end position="340"/>
    </location>
</feature>
<dbReference type="AlphaFoldDB" id="A0A256GBV9"/>
<keyword evidence="1" id="KW-0560">Oxidoreductase</keyword>
<dbReference type="CDD" id="cd19094">
    <property type="entry name" value="AKR_Tas-like"/>
    <property type="match status" value="1"/>
</dbReference>
<dbReference type="PANTHER" id="PTHR43364:SF4">
    <property type="entry name" value="NAD(P)-LINKED OXIDOREDUCTASE SUPERFAMILY PROTEIN"/>
    <property type="match status" value="1"/>
</dbReference>
<dbReference type="GO" id="GO:0016491">
    <property type="term" value="F:oxidoreductase activity"/>
    <property type="evidence" value="ECO:0007669"/>
    <property type="project" value="UniProtKB-KW"/>
</dbReference>
<sequence length="347" mass="38632">MKMKPLGRTGLTVTEICLGTMTWGVQNTESDAHEQLDIALDAGINFIDTAEGYAIPMSPESYGKTETYIGSWFKKSGKRDKIVLASKIAGGGRQKWIRDGARPSRTSVREAVENSLKRLQTDYIDLYQVHWPMRAHYHFGQSWSFDPSNTDCAAETQQMHDVLLGLGDMVRDGKIRHIGLSNETAWGTMQWLRLAEQHSLPRIASIQNEYSLLQRQFDFDMAELALCEDVGLLAYSTLAAGVLTGKYLGGRLPAGSRAVISEGGIWRNNVHSEPAIRAYIDVAKKHGLDIAQMAIAFTLTRPFMTSAIIGATTVDQLKTDIAAHQVKLSEDVLTDIEKVYRQYPRPL</sequence>